<sequence length="126" mass="13776">MNRANIIGLVSVLIVIVSAFLPWLTIESKHLAFTGLNTTGSSFGEPGKLNIAVAVIAALLFALRGKWFARINLFITAFLVAWTFRNFILFSRCEMGVCPEREIGLYLSILAAIVAFVSVILSNGKK</sequence>
<feature type="transmembrane region" description="Helical" evidence="1">
    <location>
        <begin position="103"/>
        <end position="121"/>
    </location>
</feature>
<organism evidence="2 3">
    <name type="scientific">Chitinophaga pinensis</name>
    <dbReference type="NCBI Taxonomy" id="79329"/>
    <lineage>
        <taxon>Bacteria</taxon>
        <taxon>Pseudomonadati</taxon>
        <taxon>Bacteroidota</taxon>
        <taxon>Chitinophagia</taxon>
        <taxon>Chitinophagales</taxon>
        <taxon>Chitinophagaceae</taxon>
        <taxon>Chitinophaga</taxon>
    </lineage>
</organism>
<keyword evidence="3" id="KW-1185">Reference proteome</keyword>
<dbReference type="Proteomes" id="UP000318815">
    <property type="component" value="Unassembled WGS sequence"/>
</dbReference>
<evidence type="ECO:0000256" key="1">
    <source>
        <dbReference type="SAM" id="Phobius"/>
    </source>
</evidence>
<comment type="caution">
    <text evidence="2">The sequence shown here is derived from an EMBL/GenBank/DDBJ whole genome shotgun (WGS) entry which is preliminary data.</text>
</comment>
<keyword evidence="1" id="KW-0472">Membrane</keyword>
<feature type="transmembrane region" description="Helical" evidence="1">
    <location>
        <begin position="71"/>
        <end position="91"/>
    </location>
</feature>
<dbReference type="EMBL" id="VOHS01000014">
    <property type="protein sequence ID" value="TWV99652.1"/>
    <property type="molecule type" value="Genomic_DNA"/>
</dbReference>
<feature type="transmembrane region" description="Helical" evidence="1">
    <location>
        <begin position="7"/>
        <end position="26"/>
    </location>
</feature>
<evidence type="ECO:0000313" key="3">
    <source>
        <dbReference type="Proteomes" id="UP000318815"/>
    </source>
</evidence>
<dbReference type="OrthoDB" id="678688at2"/>
<gene>
    <name evidence="2" type="ORF">FEF09_15675</name>
</gene>
<dbReference type="RefSeq" id="WP_146305993.1">
    <property type="nucleotide sequence ID" value="NZ_VOHS01000014.1"/>
</dbReference>
<accession>A0A5C6LR28</accession>
<reference evidence="2 3" key="1">
    <citation type="submission" date="2019-08" db="EMBL/GenBank/DDBJ databases">
        <title>Whole genome sequencing of chitin degrading bacteria Chitinophaga pinensis YS16.</title>
        <authorList>
            <person name="Singh R.P."/>
            <person name="Manchanda G."/>
            <person name="Maurya I.K."/>
            <person name="Joshi N.K."/>
            <person name="Srivastava A.K."/>
        </authorList>
    </citation>
    <scope>NUCLEOTIDE SEQUENCE [LARGE SCALE GENOMIC DNA]</scope>
    <source>
        <strain evidence="2 3">YS-16</strain>
    </source>
</reference>
<proteinExistence type="predicted"/>
<keyword evidence="1" id="KW-1133">Transmembrane helix</keyword>
<dbReference type="AlphaFoldDB" id="A0A5C6LR28"/>
<keyword evidence="1" id="KW-0812">Transmembrane</keyword>
<evidence type="ECO:0000313" key="2">
    <source>
        <dbReference type="EMBL" id="TWV99652.1"/>
    </source>
</evidence>
<feature type="transmembrane region" description="Helical" evidence="1">
    <location>
        <begin position="46"/>
        <end position="64"/>
    </location>
</feature>
<name>A0A5C6LR28_9BACT</name>
<protein>
    <submittedName>
        <fullName evidence="2">Uncharacterized protein</fullName>
    </submittedName>
</protein>